<dbReference type="SMART" id="SM00812">
    <property type="entry name" value="Alpha_L_fucos"/>
    <property type="match status" value="1"/>
</dbReference>
<evidence type="ECO:0000256" key="2">
    <source>
        <dbReference type="ARBA" id="ARBA00007951"/>
    </source>
</evidence>
<keyword evidence="4 7" id="KW-0732">Signal</keyword>
<comment type="caution">
    <text evidence="10">The sequence shown here is derived from an EMBL/GenBank/DDBJ whole genome shotgun (WGS) entry which is preliminary data.</text>
</comment>
<dbReference type="EMBL" id="JAENRR010000070">
    <property type="protein sequence ID" value="MBK3519466.1"/>
    <property type="molecule type" value="Genomic_DNA"/>
</dbReference>
<dbReference type="SUPFAM" id="SSF51445">
    <property type="entry name" value="(Trans)glycosidases"/>
    <property type="match status" value="1"/>
</dbReference>
<protein>
    <recommendedName>
        <fullName evidence="3">alpha-L-fucosidase</fullName>
        <ecNumber evidence="3">3.2.1.51</ecNumber>
    </recommendedName>
</protein>
<organism evidence="10 11">
    <name type="scientific">Carboxylicivirga marina</name>
    <dbReference type="NCBI Taxonomy" id="2800988"/>
    <lineage>
        <taxon>Bacteria</taxon>
        <taxon>Pseudomonadati</taxon>
        <taxon>Bacteroidota</taxon>
        <taxon>Bacteroidia</taxon>
        <taxon>Marinilabiliales</taxon>
        <taxon>Marinilabiliaceae</taxon>
        <taxon>Carboxylicivirga</taxon>
    </lineage>
</organism>
<sequence length="536" mass="61489">MKKLNLLLILSAFLCIHASAQESTSDKDKVKQYEANWESLRQHQVPQWAQDAKFGIYAHWGVYTQNGDWEHTKRNWGNYYITGYKGYYSTSDSNEQRLLFEKHIGNVKEGIGYKDMAKQFKAEKFDPVYWADIIEKSGAKYAGMCAVHHDGYLMWDSEHTDLCAGKTGPERDLNGELLAELKNRGIKTIASFHHGRTVKHFEKVVKTLKADERFANADLLNEDYYNYYWYLGGRERFTDKRLAITKEFIDKYSPDVLWFDGGGGKYDTENILAHFFNDGLKHNKEVCVHNKGNFGKNFGLYSYENGHKRPSYVDWPWEDDTPSGTGWCDWQWDKNMEYKKSEDVIRRLVDLVSRNGGLLLSMNPRPDGSFDKGQEDLLLGIGKWLKQNGEAIYATRPWTIIGEGHMEDLFYYQLNPGNGAKSRAIQPNTALFDHTDIRFTTNNNILYATTLGVTKADHVLIKSLNSSTNISSINKIESVELLGHGKVKYKREKTGLRIALPKELPNNVALSFKIKIKGQLEKRQELGTNDVIPAQT</sequence>
<dbReference type="Gene3D" id="2.60.40.1180">
    <property type="entry name" value="Golgi alpha-mannosidase II"/>
    <property type="match status" value="1"/>
</dbReference>
<proteinExistence type="inferred from homology"/>
<dbReference type="RefSeq" id="WP_200466685.1">
    <property type="nucleotide sequence ID" value="NZ_JAENRR010000070.1"/>
</dbReference>
<dbReference type="InterPro" id="IPR016286">
    <property type="entry name" value="FUC_metazoa-typ"/>
</dbReference>
<evidence type="ECO:0000256" key="6">
    <source>
        <dbReference type="ARBA" id="ARBA00023295"/>
    </source>
</evidence>
<feature type="domain" description="Alpha-L-fucosidase C-terminal" evidence="9">
    <location>
        <begin position="435"/>
        <end position="514"/>
    </location>
</feature>
<dbReference type="Pfam" id="PF01120">
    <property type="entry name" value="Alpha_L_fucos"/>
    <property type="match status" value="1"/>
</dbReference>
<dbReference type="PANTHER" id="PTHR10030:SF37">
    <property type="entry name" value="ALPHA-L-FUCOSIDASE-RELATED"/>
    <property type="match status" value="1"/>
</dbReference>
<dbReference type="PRINTS" id="PR00741">
    <property type="entry name" value="GLHYDRLASE29"/>
</dbReference>
<keyword evidence="6" id="KW-0326">Glycosidase</keyword>
<comment type="function">
    <text evidence="1">Alpha-L-fucosidase is responsible for hydrolyzing the alpha-1,6-linked fucose joined to the reducing-end N-acetylglucosamine of the carbohydrate moieties of glycoproteins.</text>
</comment>
<dbReference type="Pfam" id="PF16757">
    <property type="entry name" value="Fucosidase_C"/>
    <property type="match status" value="1"/>
</dbReference>
<evidence type="ECO:0000256" key="1">
    <source>
        <dbReference type="ARBA" id="ARBA00004071"/>
    </source>
</evidence>
<accession>A0ABS1HPA0</accession>
<dbReference type="InterPro" id="IPR031919">
    <property type="entry name" value="Fucosidase_C"/>
</dbReference>
<feature type="domain" description="Glycoside hydrolase family 29 N-terminal" evidence="8">
    <location>
        <begin position="26"/>
        <end position="390"/>
    </location>
</feature>
<evidence type="ECO:0000313" key="11">
    <source>
        <dbReference type="Proteomes" id="UP000605676"/>
    </source>
</evidence>
<gene>
    <name evidence="10" type="ORF">JIV24_19120</name>
</gene>
<dbReference type="InterPro" id="IPR013780">
    <property type="entry name" value="Glyco_hydro_b"/>
</dbReference>
<evidence type="ECO:0000256" key="5">
    <source>
        <dbReference type="ARBA" id="ARBA00022801"/>
    </source>
</evidence>
<evidence type="ECO:0000256" key="4">
    <source>
        <dbReference type="ARBA" id="ARBA00022729"/>
    </source>
</evidence>
<evidence type="ECO:0000259" key="9">
    <source>
        <dbReference type="Pfam" id="PF16757"/>
    </source>
</evidence>
<dbReference type="InterPro" id="IPR000933">
    <property type="entry name" value="Glyco_hydro_29"/>
</dbReference>
<evidence type="ECO:0000259" key="8">
    <source>
        <dbReference type="Pfam" id="PF01120"/>
    </source>
</evidence>
<dbReference type="InterPro" id="IPR057739">
    <property type="entry name" value="Glyco_hydro_29_N"/>
</dbReference>
<dbReference type="InterPro" id="IPR017853">
    <property type="entry name" value="GH"/>
</dbReference>
<reference evidence="10 11" key="1">
    <citation type="submission" date="2021-01" db="EMBL/GenBank/DDBJ databases">
        <title>Carboxyliciviraga sp.nov., isolated from coastal sediments.</title>
        <authorList>
            <person name="Lu D."/>
            <person name="Zhang T."/>
        </authorList>
    </citation>
    <scope>NUCLEOTIDE SEQUENCE [LARGE SCALE GENOMIC DNA]</scope>
    <source>
        <strain evidence="10 11">N1Y132</strain>
    </source>
</reference>
<evidence type="ECO:0000313" key="10">
    <source>
        <dbReference type="EMBL" id="MBK3519466.1"/>
    </source>
</evidence>
<keyword evidence="11" id="KW-1185">Reference proteome</keyword>
<dbReference type="EC" id="3.2.1.51" evidence="3"/>
<evidence type="ECO:0000256" key="3">
    <source>
        <dbReference type="ARBA" id="ARBA00012662"/>
    </source>
</evidence>
<dbReference type="Proteomes" id="UP000605676">
    <property type="component" value="Unassembled WGS sequence"/>
</dbReference>
<feature type="signal peptide" evidence="7">
    <location>
        <begin position="1"/>
        <end position="20"/>
    </location>
</feature>
<evidence type="ECO:0000256" key="7">
    <source>
        <dbReference type="SAM" id="SignalP"/>
    </source>
</evidence>
<keyword evidence="5" id="KW-0378">Hydrolase</keyword>
<comment type="similarity">
    <text evidence="2">Belongs to the glycosyl hydrolase 29 family.</text>
</comment>
<dbReference type="PANTHER" id="PTHR10030">
    <property type="entry name" value="ALPHA-L-FUCOSIDASE"/>
    <property type="match status" value="1"/>
</dbReference>
<name>A0ABS1HPA0_9BACT</name>
<feature type="chain" id="PRO_5046152107" description="alpha-L-fucosidase" evidence="7">
    <location>
        <begin position="21"/>
        <end position="536"/>
    </location>
</feature>
<dbReference type="Gene3D" id="3.20.20.80">
    <property type="entry name" value="Glycosidases"/>
    <property type="match status" value="1"/>
</dbReference>